<evidence type="ECO:0000259" key="13">
    <source>
        <dbReference type="Pfam" id="PF00662"/>
    </source>
</evidence>
<name>A0A2W5U697_9CORY</name>
<feature type="transmembrane region" description="Helical" evidence="11">
    <location>
        <begin position="612"/>
        <end position="630"/>
    </location>
</feature>
<keyword evidence="7" id="KW-0406">Ion transport</keyword>
<dbReference type="InterPro" id="IPR046806">
    <property type="entry name" value="MrpA_C/MbhE"/>
</dbReference>
<dbReference type="Pfam" id="PF00662">
    <property type="entry name" value="Proton_antipo_N"/>
    <property type="match status" value="1"/>
</dbReference>
<feature type="transmembrane region" description="Helical" evidence="11">
    <location>
        <begin position="207"/>
        <end position="233"/>
    </location>
</feature>
<dbReference type="Pfam" id="PF04039">
    <property type="entry name" value="MnhB"/>
    <property type="match status" value="1"/>
</dbReference>
<dbReference type="GO" id="GO:0005886">
    <property type="term" value="C:plasma membrane"/>
    <property type="evidence" value="ECO:0007669"/>
    <property type="project" value="UniProtKB-SubCell"/>
</dbReference>
<gene>
    <name evidence="17" type="ORF">DI525_07195</name>
</gene>
<feature type="transmembrane region" description="Helical" evidence="11">
    <location>
        <begin position="412"/>
        <end position="433"/>
    </location>
</feature>
<feature type="domain" description="NADH:quinone oxidoreductase/Mrp antiporter transmembrane" evidence="12">
    <location>
        <begin position="131"/>
        <end position="412"/>
    </location>
</feature>
<evidence type="ECO:0000256" key="5">
    <source>
        <dbReference type="ARBA" id="ARBA00022692"/>
    </source>
</evidence>
<feature type="transmembrane region" description="Helical" evidence="11">
    <location>
        <begin position="503"/>
        <end position="523"/>
    </location>
</feature>
<dbReference type="PRINTS" id="PR01434">
    <property type="entry name" value="NADHDHGNASE5"/>
</dbReference>
<evidence type="ECO:0000256" key="9">
    <source>
        <dbReference type="RuleBase" id="RU000320"/>
    </source>
</evidence>
<feature type="transmembrane region" description="Helical" evidence="11">
    <location>
        <begin position="857"/>
        <end position="878"/>
    </location>
</feature>
<evidence type="ECO:0000256" key="10">
    <source>
        <dbReference type="SAM" id="MobiDB-lite"/>
    </source>
</evidence>
<keyword evidence="8 11" id="KW-0472">Membrane</keyword>
<feature type="domain" description="Na+/H+ antiporter MnhB subunit-related protein" evidence="14">
    <location>
        <begin position="799"/>
        <end position="926"/>
    </location>
</feature>
<feature type="transmembrane region" description="Helical" evidence="11">
    <location>
        <begin position="135"/>
        <end position="154"/>
    </location>
</feature>
<feature type="transmembrane region" description="Helical" evidence="11">
    <location>
        <begin position="637"/>
        <end position="655"/>
    </location>
</feature>
<dbReference type="GO" id="GO:0015297">
    <property type="term" value="F:antiporter activity"/>
    <property type="evidence" value="ECO:0007669"/>
    <property type="project" value="UniProtKB-KW"/>
</dbReference>
<dbReference type="Pfam" id="PF13244">
    <property type="entry name" value="MbhD"/>
    <property type="match status" value="1"/>
</dbReference>
<evidence type="ECO:0000259" key="14">
    <source>
        <dbReference type="Pfam" id="PF04039"/>
    </source>
</evidence>
<dbReference type="GO" id="GO:0006811">
    <property type="term" value="P:monoatomic ion transport"/>
    <property type="evidence" value="ECO:0007669"/>
    <property type="project" value="UniProtKB-KW"/>
</dbReference>
<dbReference type="InterPro" id="IPR001516">
    <property type="entry name" value="Proton_antipo_N"/>
</dbReference>
<proteinExistence type="predicted"/>
<organism evidence="17 18">
    <name type="scientific">Corynebacterium kroppenstedtii</name>
    <dbReference type="NCBI Taxonomy" id="161879"/>
    <lineage>
        <taxon>Bacteria</taxon>
        <taxon>Bacillati</taxon>
        <taxon>Actinomycetota</taxon>
        <taxon>Actinomycetes</taxon>
        <taxon>Mycobacteriales</taxon>
        <taxon>Corynebacteriaceae</taxon>
        <taxon>Corynebacterium</taxon>
    </lineage>
</organism>
<dbReference type="AlphaFoldDB" id="A0A2W5U697"/>
<feature type="domain" description="MrpA C-terminal/MbhD" evidence="15">
    <location>
        <begin position="620"/>
        <end position="684"/>
    </location>
</feature>
<feature type="transmembrane region" description="Helical" evidence="11">
    <location>
        <begin position="700"/>
        <end position="720"/>
    </location>
</feature>
<accession>A0A2W5U697</accession>
<feature type="region of interest" description="Disordered" evidence="10">
    <location>
        <begin position="947"/>
        <end position="999"/>
    </location>
</feature>
<feature type="transmembrane region" description="Helical" evidence="11">
    <location>
        <begin position="271"/>
        <end position="294"/>
    </location>
</feature>
<feature type="transmembrane region" description="Helical" evidence="11">
    <location>
        <begin position="801"/>
        <end position="819"/>
    </location>
</feature>
<dbReference type="Pfam" id="PF20501">
    <property type="entry name" value="MbhE"/>
    <property type="match status" value="1"/>
</dbReference>
<dbReference type="InterPro" id="IPR001750">
    <property type="entry name" value="ND/Mrp_TM"/>
</dbReference>
<keyword evidence="6 11" id="KW-1133">Transmembrane helix</keyword>
<dbReference type="InterPro" id="IPR007182">
    <property type="entry name" value="MnhB"/>
</dbReference>
<dbReference type="RefSeq" id="WP_303735063.1">
    <property type="nucleotide sequence ID" value="NZ_CAKZHK010000010.1"/>
</dbReference>
<feature type="transmembrane region" description="Helical" evidence="11">
    <location>
        <begin position="454"/>
        <end position="475"/>
    </location>
</feature>
<evidence type="ECO:0000259" key="12">
    <source>
        <dbReference type="Pfam" id="PF00361"/>
    </source>
</evidence>
<dbReference type="Proteomes" id="UP000249432">
    <property type="component" value="Unassembled WGS sequence"/>
</dbReference>
<feature type="domain" description="MrpA C-terminal/MbhE" evidence="16">
    <location>
        <begin position="698"/>
        <end position="772"/>
    </location>
</feature>
<evidence type="ECO:0000256" key="1">
    <source>
        <dbReference type="ARBA" id="ARBA00004651"/>
    </source>
</evidence>
<keyword evidence="5 9" id="KW-0812">Transmembrane</keyword>
<reference evidence="17 18" key="1">
    <citation type="submission" date="2017-08" db="EMBL/GenBank/DDBJ databases">
        <title>Infants hospitalized years apart are colonized by the same room-sourced microbial strains.</title>
        <authorList>
            <person name="Brooks B."/>
            <person name="Olm M.R."/>
            <person name="Firek B.A."/>
            <person name="Baker R."/>
            <person name="Thomas B.C."/>
            <person name="Morowitz M.J."/>
            <person name="Banfield J.F."/>
        </authorList>
    </citation>
    <scope>NUCLEOTIDE SEQUENCE [LARGE SCALE GENOMIC DNA]</scope>
    <source>
        <strain evidence="17">S2_003_000_R1_3</strain>
    </source>
</reference>
<evidence type="ECO:0000256" key="7">
    <source>
        <dbReference type="ARBA" id="ARBA00023065"/>
    </source>
</evidence>
<comment type="caution">
    <text evidence="17">The sequence shown here is derived from an EMBL/GenBank/DDBJ whole genome shotgun (WGS) entry which is preliminary data.</text>
</comment>
<feature type="transmembrane region" description="Helical" evidence="11">
    <location>
        <begin position="572"/>
        <end position="592"/>
    </location>
</feature>
<evidence type="ECO:0000256" key="2">
    <source>
        <dbReference type="ARBA" id="ARBA00022448"/>
    </source>
</evidence>
<feature type="transmembrane region" description="Helical" evidence="11">
    <location>
        <begin position="325"/>
        <end position="349"/>
    </location>
</feature>
<keyword evidence="3" id="KW-0050">Antiport</keyword>
<feature type="transmembrane region" description="Helical" evidence="11">
    <location>
        <begin position="825"/>
        <end position="845"/>
    </location>
</feature>
<evidence type="ECO:0000313" key="18">
    <source>
        <dbReference type="Proteomes" id="UP000249432"/>
    </source>
</evidence>
<comment type="subcellular location">
    <subcellularLocation>
        <location evidence="1">Cell membrane</location>
        <topology evidence="1">Multi-pass membrane protein</topology>
    </subcellularLocation>
    <subcellularLocation>
        <location evidence="9">Membrane</location>
        <topology evidence="9">Multi-pass membrane protein</topology>
    </subcellularLocation>
</comment>
<keyword evidence="2" id="KW-0813">Transport</keyword>
<evidence type="ECO:0000256" key="3">
    <source>
        <dbReference type="ARBA" id="ARBA00022449"/>
    </source>
</evidence>
<protein>
    <submittedName>
        <fullName evidence="17">Cation:proton antiporter</fullName>
    </submittedName>
</protein>
<feature type="transmembrane region" description="Helical" evidence="11">
    <location>
        <begin position="31"/>
        <end position="48"/>
    </location>
</feature>
<evidence type="ECO:0000256" key="8">
    <source>
        <dbReference type="ARBA" id="ARBA00023136"/>
    </source>
</evidence>
<dbReference type="PANTHER" id="PTHR43373">
    <property type="entry name" value="NA(+)/H(+) ANTIPORTER SUBUNIT"/>
    <property type="match status" value="1"/>
</dbReference>
<feature type="transmembrane region" description="Helical" evidence="11">
    <location>
        <begin position="661"/>
        <end position="679"/>
    </location>
</feature>
<feature type="transmembrane region" description="Helical" evidence="11">
    <location>
        <begin position="112"/>
        <end position="129"/>
    </location>
</feature>
<dbReference type="EMBL" id="QFRA01000017">
    <property type="protein sequence ID" value="PZR04388.1"/>
    <property type="molecule type" value="Genomic_DNA"/>
</dbReference>
<dbReference type="InterPro" id="IPR050616">
    <property type="entry name" value="CPA3_Na-H_Antiporter_A"/>
</dbReference>
<feature type="transmembrane region" description="Helical" evidence="11">
    <location>
        <begin position="166"/>
        <end position="187"/>
    </location>
</feature>
<feature type="transmembrane region" description="Helical" evidence="11">
    <location>
        <begin position="245"/>
        <end position="265"/>
    </location>
</feature>
<feature type="transmembrane region" description="Helical" evidence="11">
    <location>
        <begin position="370"/>
        <end position="392"/>
    </location>
</feature>
<evidence type="ECO:0000259" key="16">
    <source>
        <dbReference type="Pfam" id="PF20501"/>
    </source>
</evidence>
<feature type="transmembrane region" description="Helical" evidence="11">
    <location>
        <begin position="915"/>
        <end position="933"/>
    </location>
</feature>
<feature type="transmembrane region" description="Helical" evidence="11">
    <location>
        <begin position="81"/>
        <end position="100"/>
    </location>
</feature>
<evidence type="ECO:0000259" key="15">
    <source>
        <dbReference type="Pfam" id="PF13244"/>
    </source>
</evidence>
<keyword evidence="4" id="KW-1003">Cell membrane</keyword>
<evidence type="ECO:0000256" key="4">
    <source>
        <dbReference type="ARBA" id="ARBA00022475"/>
    </source>
</evidence>
<dbReference type="PANTHER" id="PTHR43373:SF1">
    <property type="entry name" value="NA(+)_H(+) ANTIPORTER SUBUNIT A"/>
    <property type="match status" value="1"/>
</dbReference>
<feature type="transmembrane region" description="Helical" evidence="11">
    <location>
        <begin position="301"/>
        <end position="319"/>
    </location>
</feature>
<dbReference type="NCBIfam" id="NF009290">
    <property type="entry name" value="PRK12650.1"/>
    <property type="match status" value="1"/>
</dbReference>
<evidence type="ECO:0000256" key="11">
    <source>
        <dbReference type="SAM" id="Phobius"/>
    </source>
</evidence>
<dbReference type="Pfam" id="PF00361">
    <property type="entry name" value="Proton_antipo_M"/>
    <property type="match status" value="1"/>
</dbReference>
<feature type="domain" description="NADH-Ubiquinone oxidoreductase (complex I) chain 5 N-terminal" evidence="13">
    <location>
        <begin position="71"/>
        <end position="115"/>
    </location>
</feature>
<feature type="transmembrane region" description="Helical" evidence="11">
    <location>
        <begin position="6"/>
        <end position="24"/>
    </location>
</feature>
<evidence type="ECO:0000256" key="6">
    <source>
        <dbReference type="ARBA" id="ARBA00022989"/>
    </source>
</evidence>
<evidence type="ECO:0000313" key="17">
    <source>
        <dbReference type="EMBL" id="PZR04388.1"/>
    </source>
</evidence>
<feature type="transmembrane region" description="Helical" evidence="11">
    <location>
        <begin position="758"/>
        <end position="775"/>
    </location>
</feature>
<dbReference type="InterPro" id="IPR025383">
    <property type="entry name" value="MrpA_C/MbhD"/>
</dbReference>
<sequence length="999" mass="105345">MELVAIPLFVVLALILVPLLVRLLDRNAGWPLALIFIASAIPLLRKLPDIIDGNPWTWKVTWIKDFLPNGADVIFSLRADALSTFFALLALSIGAAVFIYSTRYLHGGRGSMSFYLLMTAFMAAVVTLVLADDVILMFISWELVSLASFFLIARSGPGGELGSMRTIILTFFGGLTLLTSLGISAGVTGTTSLSGIIHSPEWAHHPALLSVIAVLIATSACTKSAQFPFHFWLPEAMAADTPVSAFLHAAAVVKAGIYLLLRFSALFHDDAWWRSVLIIVGMFTAIMAALFALQKNDLKKLTAYSTVSQLGWIVCTIGIGTPLAMVAAVVHTLAHALFKSSLFMLIGVVGHQTGTRDIRRLGPIWRVMPWTFSMALIAATSMAAVPPLFGFISKEGMLDAMMEGELATPATAFLLICAAVGAILTFAYSYRYIFGGFVDGTRDVSDVHEAPLSLWLPAAIPGFLSLPLGFVPGFMDSFVDAAADSALSTHHATHTHLALFHGINVPLMISAVVIGVGVTCVVFRKAIARVLVGKELSPFTGAHVLQGVITGGSRWGKVGGSMADSVSPTRHLALPFLAVITLAGSVAIGALFNGGAIDGVDMGSRVGGIDRPLDYVALVTVIIGVAIAVVSRRRLSAVIAVSAAGVGVTLQILTLGSPDVALTQILVELLTTVVLMLVIRLQPREFTERSARRDRWAGTIAVLMGLTTTVGVIALVGYHGKPLISQWYLTNGPTISHGNNVVNTILVEFRAFDTMGELSVLGMCGVAIAAVVLSVPRVRDDIRGSLAAIPRPELNSLPMRWMAKLLIPVLILISAAVFWRGHNHPGGGFIAALIGGSALMFYYLSRPADKAPTNNRLPYILVGSGISLAVLAGLAGYLGHASGEEGGYGSRGSFLQPLNAHVGGELLTTAQIFDAGVYLAVLGLVAIALLQLGGSIRPGAEAPLGPVRTHGGFSPVGSNGPDYTPSTAGTDRDTVSESTSDSGGDTSGRKPVDTVEVEE</sequence>